<dbReference type="Proteomes" id="UP000256321">
    <property type="component" value="Unassembled WGS sequence"/>
</dbReference>
<evidence type="ECO:0000313" key="3">
    <source>
        <dbReference type="EMBL" id="RDU47566.1"/>
    </source>
</evidence>
<keyword evidence="5" id="KW-1185">Reference proteome</keyword>
<keyword evidence="1" id="KW-0732">Signal</keyword>
<dbReference type="PROSITE" id="PS51257">
    <property type="entry name" value="PROKAR_LIPOPROTEIN"/>
    <property type="match status" value="1"/>
</dbReference>
<dbReference type="Proteomes" id="UP000629596">
    <property type="component" value="Unassembled WGS sequence"/>
</dbReference>
<comment type="caution">
    <text evidence="3">The sequence shown here is derived from an EMBL/GenBank/DDBJ whole genome shotgun (WGS) entry which is preliminary data.</text>
</comment>
<sequence length="124" mass="14010">MKRIIAASILALIFSCSSVMARTIIVKVSHVRGDKGNVMVMAQQGKESKPVYGMAKAENGTAIVKLENVEWDEFELSVFHDENDNWKMDFTEDKKPAEGYAMKSCKPKQDEETVSLKLYYPTNE</sequence>
<dbReference type="EMBL" id="QREV01000074">
    <property type="protein sequence ID" value="RDU47566.1"/>
    <property type="molecule type" value="Genomic_DNA"/>
</dbReference>
<feature type="signal peptide" evidence="1">
    <location>
        <begin position="1"/>
        <end position="21"/>
    </location>
</feature>
<gene>
    <name evidence="3" type="ORF">DWU89_18965</name>
    <name evidence="2" type="ORF">H8784_18495</name>
</gene>
<dbReference type="RefSeq" id="WP_115501198.1">
    <property type="nucleotide sequence ID" value="NZ_JACRTI010000074.1"/>
</dbReference>
<evidence type="ECO:0000313" key="2">
    <source>
        <dbReference type="EMBL" id="MBC8603701.1"/>
    </source>
</evidence>
<dbReference type="InterPro" id="IPR018673">
    <property type="entry name" value="DUF2141"/>
</dbReference>
<dbReference type="EMBL" id="JACRTI010000074">
    <property type="protein sequence ID" value="MBC8603701.1"/>
    <property type="molecule type" value="Genomic_DNA"/>
</dbReference>
<feature type="chain" id="PRO_5017821177" evidence="1">
    <location>
        <begin position="22"/>
        <end position="124"/>
    </location>
</feature>
<dbReference type="Pfam" id="PF09912">
    <property type="entry name" value="DUF2141"/>
    <property type="match status" value="1"/>
</dbReference>
<protein>
    <submittedName>
        <fullName evidence="3">DUF2141 domain-containing protein</fullName>
    </submittedName>
</protein>
<accession>A0A3D8H9A4</accession>
<evidence type="ECO:0000256" key="1">
    <source>
        <dbReference type="SAM" id="SignalP"/>
    </source>
</evidence>
<evidence type="ECO:0000313" key="4">
    <source>
        <dbReference type="Proteomes" id="UP000256321"/>
    </source>
</evidence>
<proteinExistence type="predicted"/>
<organism evidence="3 4">
    <name type="scientific">Parabacteroides acidifaciens</name>
    <dbReference type="NCBI Taxonomy" id="2290935"/>
    <lineage>
        <taxon>Bacteria</taxon>
        <taxon>Pseudomonadati</taxon>
        <taxon>Bacteroidota</taxon>
        <taxon>Bacteroidia</taxon>
        <taxon>Bacteroidales</taxon>
        <taxon>Tannerellaceae</taxon>
        <taxon>Parabacteroides</taxon>
    </lineage>
</organism>
<name>A0A3D8H9A4_9BACT</name>
<evidence type="ECO:0000313" key="5">
    <source>
        <dbReference type="Proteomes" id="UP000629596"/>
    </source>
</evidence>
<reference evidence="3 4" key="1">
    <citation type="submission" date="2018-07" db="EMBL/GenBank/DDBJ databases">
        <title>Parabacteroides acidifaciens nov. sp., isolated from human feces.</title>
        <authorList>
            <person name="Wang Y.J."/>
        </authorList>
    </citation>
    <scope>NUCLEOTIDE SEQUENCE [LARGE SCALE GENOMIC DNA]</scope>
    <source>
        <strain evidence="3 4">426-9</strain>
    </source>
</reference>
<reference evidence="2 5" key="2">
    <citation type="submission" date="2020-08" db="EMBL/GenBank/DDBJ databases">
        <title>Genome public.</title>
        <authorList>
            <person name="Liu C."/>
            <person name="Sun Q."/>
        </authorList>
    </citation>
    <scope>NUCLEOTIDE SEQUENCE [LARGE SCALE GENOMIC DNA]</scope>
    <source>
        <strain evidence="2 5">426_9</strain>
    </source>
</reference>
<dbReference type="AlphaFoldDB" id="A0A3D8H9A4"/>